<dbReference type="RefSeq" id="WP_012103148.1">
    <property type="nucleotide sequence ID" value="NC_009706.1"/>
</dbReference>
<dbReference type="STRING" id="431943.CKL_2807"/>
<dbReference type="Gene3D" id="2.60.40.790">
    <property type="match status" value="1"/>
</dbReference>
<dbReference type="Pfam" id="PF17886">
    <property type="entry name" value="ArsA_HSP20"/>
    <property type="match status" value="1"/>
</dbReference>
<accession>A5N123</accession>
<dbReference type="eggNOG" id="COG0071">
    <property type="taxonomic scope" value="Bacteria"/>
</dbReference>
<name>A5N123_CLOK5</name>
<gene>
    <name evidence="2" type="ordered locus">CKL_2807</name>
</gene>
<dbReference type="InterPro" id="IPR008978">
    <property type="entry name" value="HSP20-like_chaperone"/>
</dbReference>
<dbReference type="Proteomes" id="UP000002411">
    <property type="component" value="Chromosome"/>
</dbReference>
<feature type="domain" description="ArsA HSP20-like" evidence="1">
    <location>
        <begin position="64"/>
        <end position="99"/>
    </location>
</feature>
<reference evidence="2 3" key="1">
    <citation type="journal article" date="2008" name="Proc. Natl. Acad. Sci. U.S.A.">
        <title>The genome of Clostridium kluyveri, a strict anaerobe with unique metabolic features.</title>
        <authorList>
            <person name="Seedorf H."/>
            <person name="Fricke W.F."/>
            <person name="Veith B."/>
            <person name="Brueggemann H."/>
            <person name="Liesegang H."/>
            <person name="Strittmatter A."/>
            <person name="Miethke M."/>
            <person name="Buckel W."/>
            <person name="Hinderberger J."/>
            <person name="Li F."/>
            <person name="Hagemeier C."/>
            <person name="Thauer R.K."/>
            <person name="Gottschalk G."/>
        </authorList>
    </citation>
    <scope>NUCLEOTIDE SEQUENCE [LARGE SCALE GENOMIC DNA]</scope>
    <source>
        <strain evidence="3">ATCC 8527 / DSM 555 / NCIMB 10680</strain>
    </source>
</reference>
<sequence>MKRKECNGSNNIKSLIRNRDEFMNMILDMIENDNHKSHTGSSANVSENSKEIIDPITHIFDEGDKIIIVVELPGIEEENVNLEIDGNDLIITAEGSEKHYYKKITLRHIPVLENISKNYHNSIYSIEIKK</sequence>
<evidence type="ECO:0000259" key="1">
    <source>
        <dbReference type="Pfam" id="PF17886"/>
    </source>
</evidence>
<organism evidence="2 3">
    <name type="scientific">Clostridium kluyveri (strain ATCC 8527 / DSM 555 / NBRC 12016 / NCIMB 10680 / K1)</name>
    <dbReference type="NCBI Taxonomy" id="431943"/>
    <lineage>
        <taxon>Bacteria</taxon>
        <taxon>Bacillati</taxon>
        <taxon>Bacillota</taxon>
        <taxon>Clostridia</taxon>
        <taxon>Eubacteriales</taxon>
        <taxon>Clostridiaceae</taxon>
        <taxon>Clostridium</taxon>
    </lineage>
</organism>
<dbReference type="KEGG" id="ckl:CKL_2807"/>
<dbReference type="InterPro" id="IPR040612">
    <property type="entry name" value="ArsA_HSP20-like"/>
</dbReference>
<evidence type="ECO:0000313" key="3">
    <source>
        <dbReference type="Proteomes" id="UP000002411"/>
    </source>
</evidence>
<dbReference type="SUPFAM" id="SSF49764">
    <property type="entry name" value="HSP20-like chaperones"/>
    <property type="match status" value="1"/>
</dbReference>
<evidence type="ECO:0000313" key="2">
    <source>
        <dbReference type="EMBL" id="EDK34819.1"/>
    </source>
</evidence>
<proteinExistence type="predicted"/>
<dbReference type="EMBL" id="CP000673">
    <property type="protein sequence ID" value="EDK34819.1"/>
    <property type="molecule type" value="Genomic_DNA"/>
</dbReference>
<dbReference type="AlphaFoldDB" id="A5N123"/>
<protein>
    <recommendedName>
        <fullName evidence="1">ArsA HSP20-like domain-containing protein</fullName>
    </recommendedName>
</protein>
<keyword evidence="3" id="KW-1185">Reference proteome</keyword>
<dbReference type="HOGENOM" id="CLU_1934374_0_0_9"/>
<dbReference type="CDD" id="cd06464">
    <property type="entry name" value="ACD_sHsps-like"/>
    <property type="match status" value="1"/>
</dbReference>